<dbReference type="EMBL" id="JADCNM010000008">
    <property type="protein sequence ID" value="KAG0471804.1"/>
    <property type="molecule type" value="Genomic_DNA"/>
</dbReference>
<organism evidence="1 2">
    <name type="scientific">Vanilla planifolia</name>
    <name type="common">Vanilla</name>
    <dbReference type="NCBI Taxonomy" id="51239"/>
    <lineage>
        <taxon>Eukaryota</taxon>
        <taxon>Viridiplantae</taxon>
        <taxon>Streptophyta</taxon>
        <taxon>Embryophyta</taxon>
        <taxon>Tracheophyta</taxon>
        <taxon>Spermatophyta</taxon>
        <taxon>Magnoliopsida</taxon>
        <taxon>Liliopsida</taxon>
        <taxon>Asparagales</taxon>
        <taxon>Orchidaceae</taxon>
        <taxon>Vanilloideae</taxon>
        <taxon>Vanilleae</taxon>
        <taxon>Vanilla</taxon>
    </lineage>
</organism>
<dbReference type="AlphaFoldDB" id="A0A835UQE0"/>
<evidence type="ECO:0000313" key="2">
    <source>
        <dbReference type="Proteomes" id="UP000639772"/>
    </source>
</evidence>
<accession>A0A835UQE0</accession>
<name>A0A835UQE0_VANPL</name>
<reference evidence="1 2" key="1">
    <citation type="journal article" date="2020" name="Nat. Food">
        <title>A phased Vanilla planifolia genome enables genetic improvement of flavour and production.</title>
        <authorList>
            <person name="Hasing T."/>
            <person name="Tang H."/>
            <person name="Brym M."/>
            <person name="Khazi F."/>
            <person name="Huang T."/>
            <person name="Chambers A.H."/>
        </authorList>
    </citation>
    <scope>NUCLEOTIDE SEQUENCE [LARGE SCALE GENOMIC DNA]</scope>
    <source>
        <tissue evidence="1">Leaf</tissue>
    </source>
</reference>
<protein>
    <submittedName>
        <fullName evidence="1">Uncharacterized protein</fullName>
    </submittedName>
</protein>
<evidence type="ECO:0000313" key="1">
    <source>
        <dbReference type="EMBL" id="KAG0471804.1"/>
    </source>
</evidence>
<dbReference type="Proteomes" id="UP000639772">
    <property type="component" value="Unassembled WGS sequence"/>
</dbReference>
<proteinExistence type="predicted"/>
<comment type="caution">
    <text evidence="1">The sequence shown here is derived from an EMBL/GenBank/DDBJ whole genome shotgun (WGS) entry which is preliminary data.</text>
</comment>
<sequence>MEVLERIGVNDAKPMSSSRGHFKLSRELPKIDVQLEGVAKKPYVCAIGGFMERSNQEITTLLDN</sequence>
<gene>
    <name evidence="1" type="ORF">HPP92_016350</name>
</gene>